<reference evidence="1" key="1">
    <citation type="submission" date="2019-01" db="EMBL/GenBank/DDBJ databases">
        <title>Colletotrichum abscissum LGMF1257.</title>
        <authorList>
            <person name="Baroncelli R."/>
        </authorList>
    </citation>
    <scope>NUCLEOTIDE SEQUENCE</scope>
    <source>
        <strain evidence="1">Ca142</strain>
    </source>
</reference>
<keyword evidence="2" id="KW-1185">Reference proteome</keyword>
<evidence type="ECO:0000313" key="2">
    <source>
        <dbReference type="Proteomes" id="UP001056436"/>
    </source>
</evidence>
<dbReference type="AlphaFoldDB" id="A0A9P9XQI5"/>
<sequence>MVLAALRVKVEPSRLAGAGEQVDDVYGLEYYAAVGCAWWQHQSYKLQPKIPAQYEPPKPSSPVQVDLSFALASSCLVCPGLA</sequence>
<proteinExistence type="predicted"/>
<accession>A0A9P9XQI5</accession>
<organism evidence="1 2">
    <name type="scientific">Colletotrichum abscissum</name>
    <dbReference type="NCBI Taxonomy" id="1671311"/>
    <lineage>
        <taxon>Eukaryota</taxon>
        <taxon>Fungi</taxon>
        <taxon>Dikarya</taxon>
        <taxon>Ascomycota</taxon>
        <taxon>Pezizomycotina</taxon>
        <taxon>Sordariomycetes</taxon>
        <taxon>Hypocreomycetidae</taxon>
        <taxon>Glomerellales</taxon>
        <taxon>Glomerellaceae</taxon>
        <taxon>Colletotrichum</taxon>
        <taxon>Colletotrichum acutatum species complex</taxon>
    </lineage>
</organism>
<protein>
    <submittedName>
        <fullName evidence="1">Uncharacterized protein</fullName>
    </submittedName>
</protein>
<dbReference type="EMBL" id="SDAQ01000005">
    <property type="protein sequence ID" value="KAI3558098.1"/>
    <property type="molecule type" value="Genomic_DNA"/>
</dbReference>
<comment type="caution">
    <text evidence="1">The sequence shown here is derived from an EMBL/GenBank/DDBJ whole genome shotgun (WGS) entry which is preliminary data.</text>
</comment>
<evidence type="ECO:0000313" key="1">
    <source>
        <dbReference type="EMBL" id="KAI3558098.1"/>
    </source>
</evidence>
<gene>
    <name evidence="1" type="ORF">CABS02_01771</name>
</gene>
<name>A0A9P9XQI5_9PEZI</name>
<dbReference type="Proteomes" id="UP001056436">
    <property type="component" value="Unassembled WGS sequence"/>
</dbReference>